<reference evidence="2" key="1">
    <citation type="journal article" date="2020" name="Stud. Mycol.">
        <title>101 Dothideomycetes genomes: a test case for predicting lifestyles and emergence of pathogens.</title>
        <authorList>
            <person name="Haridas S."/>
            <person name="Albert R."/>
            <person name="Binder M."/>
            <person name="Bloem J."/>
            <person name="Labutti K."/>
            <person name="Salamov A."/>
            <person name="Andreopoulos B."/>
            <person name="Baker S."/>
            <person name="Barry K."/>
            <person name="Bills G."/>
            <person name="Bluhm B."/>
            <person name="Cannon C."/>
            <person name="Castanera R."/>
            <person name="Culley D."/>
            <person name="Daum C."/>
            <person name="Ezra D."/>
            <person name="Gonzalez J."/>
            <person name="Henrissat B."/>
            <person name="Kuo A."/>
            <person name="Liang C."/>
            <person name="Lipzen A."/>
            <person name="Lutzoni F."/>
            <person name="Magnuson J."/>
            <person name="Mondo S."/>
            <person name="Nolan M."/>
            <person name="Ohm R."/>
            <person name="Pangilinan J."/>
            <person name="Park H.-J."/>
            <person name="Ramirez L."/>
            <person name="Alfaro M."/>
            <person name="Sun H."/>
            <person name="Tritt A."/>
            <person name="Yoshinaga Y."/>
            <person name="Zwiers L.-H."/>
            <person name="Turgeon B."/>
            <person name="Goodwin S."/>
            <person name="Spatafora J."/>
            <person name="Crous P."/>
            <person name="Grigoriev I."/>
        </authorList>
    </citation>
    <scope>NUCLEOTIDE SEQUENCE</scope>
    <source>
        <strain evidence="2">CBS 269.34</strain>
    </source>
</reference>
<accession>A0A6A6R3B4</accession>
<gene>
    <name evidence="2" type="ORF">BU16DRAFT_615326</name>
</gene>
<dbReference type="Proteomes" id="UP000799750">
    <property type="component" value="Unassembled WGS sequence"/>
</dbReference>
<evidence type="ECO:0000313" key="3">
    <source>
        <dbReference type="Proteomes" id="UP000799750"/>
    </source>
</evidence>
<dbReference type="EMBL" id="MU004185">
    <property type="protein sequence ID" value="KAF2498263.1"/>
    <property type="molecule type" value="Genomic_DNA"/>
</dbReference>
<evidence type="ECO:0000256" key="1">
    <source>
        <dbReference type="SAM" id="MobiDB-lite"/>
    </source>
</evidence>
<organism evidence="2 3">
    <name type="scientific">Lophium mytilinum</name>
    <dbReference type="NCBI Taxonomy" id="390894"/>
    <lineage>
        <taxon>Eukaryota</taxon>
        <taxon>Fungi</taxon>
        <taxon>Dikarya</taxon>
        <taxon>Ascomycota</taxon>
        <taxon>Pezizomycotina</taxon>
        <taxon>Dothideomycetes</taxon>
        <taxon>Pleosporomycetidae</taxon>
        <taxon>Mytilinidiales</taxon>
        <taxon>Mytilinidiaceae</taxon>
        <taxon>Lophium</taxon>
    </lineage>
</organism>
<dbReference type="AlphaFoldDB" id="A0A6A6R3B4"/>
<feature type="region of interest" description="Disordered" evidence="1">
    <location>
        <begin position="51"/>
        <end position="160"/>
    </location>
</feature>
<sequence length="160" mass="16858">MDAECLTAMASKLAVHRHRAERFTMHEKSPLAPPCVLDLFDIAASSEASIGAGPGGLPRPVHAVQQAPPYAVRAATGHGSRSSTSPEEPRDAQTASPARTASPTRLQRPAPSSPRREAFTADRTECVDECLRQRSGGDGWGNLSLEHANPAKALQMGVGA</sequence>
<name>A0A6A6R3B4_9PEZI</name>
<protein>
    <submittedName>
        <fullName evidence="2">Uncharacterized protein</fullName>
    </submittedName>
</protein>
<feature type="compositionally biased region" description="Polar residues" evidence="1">
    <location>
        <begin position="93"/>
        <end position="105"/>
    </location>
</feature>
<evidence type="ECO:0000313" key="2">
    <source>
        <dbReference type="EMBL" id="KAF2498263.1"/>
    </source>
</evidence>
<proteinExistence type="predicted"/>
<feature type="compositionally biased region" description="Basic and acidic residues" evidence="1">
    <location>
        <begin position="114"/>
        <end position="132"/>
    </location>
</feature>
<keyword evidence="3" id="KW-1185">Reference proteome</keyword>